<sequence>MTTVMKPTNDTGEANTAPKVNIQELCEEYYEDILPIIIEKARHERLKDVHARLDFREGPRERTRENSHYSNTRAKNTELERVKIQDRLKYGDRPVFDRLGNRRQSVFDRLGEAFSPNTIRSRPRKMNPKDPLRGRSHARNLGASRGDHNRGVKDFHSTKESYGDSSSHSRHDKSHNTKRRDRSPSSSKKYVKDPVEIHNIKQRDEETLEDFMERFKIETGRMKGAPECMRISGFMHGINNPELTKRLNEHVPRTMEEMMIATAAFIRGEAAAANKKKDHMSWKPQDQSKKHTDKRPDFRGHSR</sequence>
<feature type="compositionally biased region" description="Basic residues" evidence="1">
    <location>
        <begin position="168"/>
        <end position="181"/>
    </location>
</feature>
<dbReference type="AlphaFoldDB" id="A0A6L2JS56"/>
<evidence type="ECO:0000256" key="1">
    <source>
        <dbReference type="SAM" id="MobiDB-lite"/>
    </source>
</evidence>
<gene>
    <name evidence="2" type="ORF">Tci_011497</name>
</gene>
<dbReference type="EMBL" id="BKCJ010001185">
    <property type="protein sequence ID" value="GEU39519.1"/>
    <property type="molecule type" value="Genomic_DNA"/>
</dbReference>
<name>A0A6L2JS56_TANCI</name>
<protein>
    <submittedName>
        <fullName evidence="2">Reverse transcriptase domain-containing protein</fullName>
    </submittedName>
</protein>
<feature type="region of interest" description="Disordered" evidence="1">
    <location>
        <begin position="113"/>
        <end position="196"/>
    </location>
</feature>
<feature type="region of interest" description="Disordered" evidence="1">
    <location>
        <begin position="59"/>
        <end position="78"/>
    </location>
</feature>
<keyword evidence="2" id="KW-0695">RNA-directed DNA polymerase</keyword>
<feature type="compositionally biased region" description="Basic and acidic residues" evidence="1">
    <location>
        <begin position="145"/>
        <end position="162"/>
    </location>
</feature>
<accession>A0A6L2JS56</accession>
<feature type="non-terminal residue" evidence="2">
    <location>
        <position position="303"/>
    </location>
</feature>
<evidence type="ECO:0000313" key="2">
    <source>
        <dbReference type="EMBL" id="GEU39519.1"/>
    </source>
</evidence>
<reference evidence="2" key="1">
    <citation type="journal article" date="2019" name="Sci. Rep.">
        <title>Draft genome of Tanacetum cinerariifolium, the natural source of mosquito coil.</title>
        <authorList>
            <person name="Yamashiro T."/>
            <person name="Shiraishi A."/>
            <person name="Satake H."/>
            <person name="Nakayama K."/>
        </authorList>
    </citation>
    <scope>NUCLEOTIDE SEQUENCE</scope>
</reference>
<proteinExistence type="predicted"/>
<comment type="caution">
    <text evidence="2">The sequence shown here is derived from an EMBL/GenBank/DDBJ whole genome shotgun (WGS) entry which is preliminary data.</text>
</comment>
<feature type="compositionally biased region" description="Basic and acidic residues" evidence="1">
    <location>
        <begin position="286"/>
        <end position="303"/>
    </location>
</feature>
<feature type="region of interest" description="Disordered" evidence="1">
    <location>
        <begin position="271"/>
        <end position="303"/>
    </location>
</feature>
<keyword evidence="2" id="KW-0808">Transferase</keyword>
<dbReference type="GO" id="GO:0003964">
    <property type="term" value="F:RNA-directed DNA polymerase activity"/>
    <property type="evidence" value="ECO:0007669"/>
    <property type="project" value="UniProtKB-KW"/>
</dbReference>
<keyword evidence="2" id="KW-0548">Nucleotidyltransferase</keyword>
<organism evidence="2">
    <name type="scientific">Tanacetum cinerariifolium</name>
    <name type="common">Dalmatian daisy</name>
    <name type="synonym">Chrysanthemum cinerariifolium</name>
    <dbReference type="NCBI Taxonomy" id="118510"/>
    <lineage>
        <taxon>Eukaryota</taxon>
        <taxon>Viridiplantae</taxon>
        <taxon>Streptophyta</taxon>
        <taxon>Embryophyta</taxon>
        <taxon>Tracheophyta</taxon>
        <taxon>Spermatophyta</taxon>
        <taxon>Magnoliopsida</taxon>
        <taxon>eudicotyledons</taxon>
        <taxon>Gunneridae</taxon>
        <taxon>Pentapetalae</taxon>
        <taxon>asterids</taxon>
        <taxon>campanulids</taxon>
        <taxon>Asterales</taxon>
        <taxon>Asteraceae</taxon>
        <taxon>Asteroideae</taxon>
        <taxon>Anthemideae</taxon>
        <taxon>Anthemidinae</taxon>
        <taxon>Tanacetum</taxon>
    </lineage>
</organism>